<protein>
    <submittedName>
        <fullName evidence="2">32006_t:CDS:1</fullName>
    </submittedName>
</protein>
<feature type="region of interest" description="Disordered" evidence="1">
    <location>
        <begin position="14"/>
        <end position="45"/>
    </location>
</feature>
<dbReference type="EMBL" id="CAJVQB010057771">
    <property type="protein sequence ID" value="CAG8838317.1"/>
    <property type="molecule type" value="Genomic_DNA"/>
</dbReference>
<organism evidence="2 3">
    <name type="scientific">Gigaspora margarita</name>
    <dbReference type="NCBI Taxonomy" id="4874"/>
    <lineage>
        <taxon>Eukaryota</taxon>
        <taxon>Fungi</taxon>
        <taxon>Fungi incertae sedis</taxon>
        <taxon>Mucoromycota</taxon>
        <taxon>Glomeromycotina</taxon>
        <taxon>Glomeromycetes</taxon>
        <taxon>Diversisporales</taxon>
        <taxon>Gigasporaceae</taxon>
        <taxon>Gigaspora</taxon>
    </lineage>
</organism>
<feature type="non-terminal residue" evidence="2">
    <location>
        <position position="1"/>
    </location>
</feature>
<reference evidence="2 3" key="1">
    <citation type="submission" date="2021-06" db="EMBL/GenBank/DDBJ databases">
        <authorList>
            <person name="Kallberg Y."/>
            <person name="Tangrot J."/>
            <person name="Rosling A."/>
        </authorList>
    </citation>
    <scope>NUCLEOTIDE SEQUENCE [LARGE SCALE GENOMIC DNA]</scope>
    <source>
        <strain evidence="2 3">120-4 pot B 10/14</strain>
    </source>
</reference>
<proteinExistence type="predicted"/>
<comment type="caution">
    <text evidence="2">The sequence shown here is derived from an EMBL/GenBank/DDBJ whole genome shotgun (WGS) entry which is preliminary data.</text>
</comment>
<keyword evidence="3" id="KW-1185">Reference proteome</keyword>
<feature type="non-terminal residue" evidence="2">
    <location>
        <position position="72"/>
    </location>
</feature>
<evidence type="ECO:0000256" key="1">
    <source>
        <dbReference type="SAM" id="MobiDB-lite"/>
    </source>
</evidence>
<evidence type="ECO:0000313" key="2">
    <source>
        <dbReference type="EMBL" id="CAG8838317.1"/>
    </source>
</evidence>
<gene>
    <name evidence="2" type="ORF">GMARGA_LOCUS33915</name>
</gene>
<dbReference type="Proteomes" id="UP000789901">
    <property type="component" value="Unassembled WGS sequence"/>
</dbReference>
<evidence type="ECO:0000313" key="3">
    <source>
        <dbReference type="Proteomes" id="UP000789901"/>
    </source>
</evidence>
<name>A0ABN7WS25_GIGMA</name>
<accession>A0ABN7WS25</accession>
<sequence>IGKMFAYLLAGSKESKKSKALPKSKTSKSKDKRKRRENSESTSSRPIALLLEVGSPISTAIAKLSYTSEVFR</sequence>
<feature type="compositionally biased region" description="Basic residues" evidence="1">
    <location>
        <begin position="16"/>
        <end position="36"/>
    </location>
</feature>